<organism evidence="7 8">
    <name type="scientific">Haloplanus aerogenes</name>
    <dbReference type="NCBI Taxonomy" id="660522"/>
    <lineage>
        <taxon>Archaea</taxon>
        <taxon>Methanobacteriati</taxon>
        <taxon>Methanobacteriota</taxon>
        <taxon>Stenosarchaea group</taxon>
        <taxon>Halobacteria</taxon>
        <taxon>Halobacteriales</taxon>
        <taxon>Haloferacaceae</taxon>
        <taxon>Haloplanus</taxon>
    </lineage>
</organism>
<dbReference type="InterPro" id="IPR055438">
    <property type="entry name" value="AstE_AspA_cat"/>
</dbReference>
<dbReference type="GO" id="GO:0046872">
    <property type="term" value="F:metal ion binding"/>
    <property type="evidence" value="ECO:0007669"/>
    <property type="project" value="UniProtKB-KW"/>
</dbReference>
<dbReference type="Proteomes" id="UP000277326">
    <property type="component" value="Unassembled WGS sequence"/>
</dbReference>
<dbReference type="Proteomes" id="UP000282007">
    <property type="component" value="Chromosome"/>
</dbReference>
<evidence type="ECO:0000256" key="4">
    <source>
        <dbReference type="ARBA" id="ARBA00022833"/>
    </source>
</evidence>
<dbReference type="EMBL" id="REFS01000003">
    <property type="protein sequence ID" value="RMB18382.1"/>
    <property type="molecule type" value="Genomic_DNA"/>
</dbReference>
<evidence type="ECO:0000313" key="9">
    <source>
        <dbReference type="Proteomes" id="UP000282007"/>
    </source>
</evidence>
<keyword evidence="4" id="KW-0862">Zinc</keyword>
<keyword evidence="3" id="KW-0378">Hydrolase</keyword>
<dbReference type="InterPro" id="IPR053138">
    <property type="entry name" value="N-alpha-Ac-DABA_deacetylase"/>
</dbReference>
<protein>
    <submittedName>
        <fullName evidence="6">Deacylase</fullName>
    </submittedName>
    <submittedName>
        <fullName evidence="7">Succinylglutamate desuccinylase/aspartoacylase family protein</fullName>
    </submittedName>
</protein>
<reference evidence="7" key="3">
    <citation type="submission" date="2018-10" db="EMBL/GenBank/DDBJ databases">
        <authorList>
            <person name="Whitman W."/>
            <person name="Huntemann M."/>
            <person name="Clum A."/>
            <person name="Pillay M."/>
            <person name="Palaniappan K."/>
            <person name="Varghese N."/>
            <person name="Mikhailova N."/>
            <person name="Stamatis D."/>
            <person name="Reddy T."/>
            <person name="Daum C."/>
            <person name="Shapiro N."/>
            <person name="Ivanova N."/>
            <person name="Kyrpides N."/>
            <person name="Woyke T."/>
        </authorList>
    </citation>
    <scope>NUCLEOTIDE SEQUENCE</scope>
    <source>
        <strain evidence="7">CGMCC 1.10124</strain>
    </source>
</reference>
<dbReference type="SUPFAM" id="SSF53187">
    <property type="entry name" value="Zn-dependent exopeptidases"/>
    <property type="match status" value="1"/>
</dbReference>
<evidence type="ECO:0000313" key="8">
    <source>
        <dbReference type="Proteomes" id="UP000277326"/>
    </source>
</evidence>
<evidence type="ECO:0000259" key="5">
    <source>
        <dbReference type="Pfam" id="PF24827"/>
    </source>
</evidence>
<dbReference type="RefSeq" id="WP_121920469.1">
    <property type="nucleotide sequence ID" value="NZ_CP034145.1"/>
</dbReference>
<name>A0A3M0D9R9_9EURY</name>
<dbReference type="GeneID" id="38472159"/>
<evidence type="ECO:0000313" key="7">
    <source>
        <dbReference type="EMBL" id="RMB18382.1"/>
    </source>
</evidence>
<keyword evidence="2" id="KW-0479">Metal-binding</keyword>
<comment type="cofactor">
    <cofactor evidence="1">
        <name>Zn(2+)</name>
        <dbReference type="ChEBI" id="CHEBI:29105"/>
    </cofactor>
</comment>
<keyword evidence="9" id="KW-1185">Reference proteome</keyword>
<dbReference type="OrthoDB" id="170089at2157"/>
<dbReference type="Pfam" id="PF24827">
    <property type="entry name" value="AstE_AspA_cat"/>
    <property type="match status" value="1"/>
</dbReference>
<reference evidence="7 8" key="1">
    <citation type="journal article" date="2015" name="Stand. Genomic Sci.">
        <title>Genomic Encyclopedia of Bacterial and Archaeal Type Strains, Phase III: the genomes of soil and plant-associated and newly described type strains.</title>
        <authorList>
            <person name="Whitman W.B."/>
            <person name="Woyke T."/>
            <person name="Klenk H.P."/>
            <person name="Zhou Y."/>
            <person name="Lilburn T.G."/>
            <person name="Beck B.J."/>
            <person name="De Vos P."/>
            <person name="Vandamme P."/>
            <person name="Eisen J.A."/>
            <person name="Garrity G."/>
            <person name="Hugenholtz P."/>
            <person name="Kyrpides N.C."/>
        </authorList>
    </citation>
    <scope>NUCLEOTIDE SEQUENCE [LARGE SCALE GENOMIC DNA]</scope>
    <source>
        <strain evidence="7 8">CGMCC 1.10124</strain>
    </source>
</reference>
<feature type="domain" description="Succinylglutamate desuccinylase/Aspartoacylase catalytic" evidence="5">
    <location>
        <begin position="59"/>
        <end position="152"/>
    </location>
</feature>
<reference evidence="6 9" key="2">
    <citation type="submission" date="2018-07" db="EMBL/GenBank/DDBJ databases">
        <title>Genome sequences of Haloplanus aerogenes JCM 16430T.</title>
        <authorList>
            <person name="Kim Y.B."/>
            <person name="Roh S.W."/>
        </authorList>
    </citation>
    <scope>NUCLEOTIDE SEQUENCE [LARGE SCALE GENOMIC DNA]</scope>
    <source>
        <strain evidence="6 9">JCM 16430</strain>
    </source>
</reference>
<accession>A0A3M0D9R9</accession>
<evidence type="ECO:0000256" key="1">
    <source>
        <dbReference type="ARBA" id="ARBA00001947"/>
    </source>
</evidence>
<dbReference type="GO" id="GO:0016788">
    <property type="term" value="F:hydrolase activity, acting on ester bonds"/>
    <property type="evidence" value="ECO:0007669"/>
    <property type="project" value="InterPro"/>
</dbReference>
<evidence type="ECO:0000313" key="6">
    <source>
        <dbReference type="EMBL" id="AZH26165.1"/>
    </source>
</evidence>
<proteinExistence type="predicted"/>
<dbReference type="PANTHER" id="PTHR37326:SF1">
    <property type="entry name" value="BLL3975 PROTEIN"/>
    <property type="match status" value="1"/>
</dbReference>
<dbReference type="EMBL" id="CP034145">
    <property type="protein sequence ID" value="AZH26165.1"/>
    <property type="molecule type" value="Genomic_DNA"/>
</dbReference>
<evidence type="ECO:0000256" key="2">
    <source>
        <dbReference type="ARBA" id="ARBA00022723"/>
    </source>
</evidence>
<gene>
    <name evidence="7" type="ORF">ATH50_1837</name>
    <name evidence="6" type="ORF">DU502_12695</name>
</gene>
<dbReference type="AlphaFoldDB" id="A0A3M0D9R9"/>
<evidence type="ECO:0000256" key="3">
    <source>
        <dbReference type="ARBA" id="ARBA00022801"/>
    </source>
</evidence>
<dbReference type="Gene3D" id="3.40.630.10">
    <property type="entry name" value="Zn peptidases"/>
    <property type="match status" value="1"/>
</dbReference>
<dbReference type="KEGG" id="haer:DU502_12695"/>
<dbReference type="PANTHER" id="PTHR37326">
    <property type="entry name" value="BLL3975 PROTEIN"/>
    <property type="match status" value="1"/>
</dbReference>
<sequence>MRRRTVLAHSAAALGGSALLGTGSTMAAAQPGGGTRTTETLLPGTKYASAVVTIDAPNDGPTAVVVGGMHGDEPSGYRAASDVASWAFDAGKLVVLPKANQPAIERGTRHNDNGDLNRKFPTGREVETKLARAIWQLVEETDPDVVLDLHSSKGVYRTHESFVGQAIFPTVVDPAPTYAQAAVDTANDTVVPWYLPYHRYERGNLLDGSSPLLVHKVAGDLDLPGYIVESTKFVLDPSTAARWTSLVAETLLANHGILRHDGRVEPTGGDRNT</sequence>